<feature type="chain" id="PRO_5035805930" description="Ig-like domain-containing protein" evidence="12">
    <location>
        <begin position="25"/>
        <end position="368"/>
    </location>
</feature>
<dbReference type="GO" id="GO:0007157">
    <property type="term" value="P:heterophilic cell-cell adhesion via plasma membrane cell adhesion molecules"/>
    <property type="evidence" value="ECO:0007669"/>
    <property type="project" value="TreeGrafter"/>
</dbReference>
<dbReference type="GO" id="GO:0016020">
    <property type="term" value="C:membrane"/>
    <property type="evidence" value="ECO:0007669"/>
    <property type="project" value="UniProtKB-SubCell"/>
</dbReference>
<dbReference type="InterPro" id="IPR003598">
    <property type="entry name" value="Ig_sub2"/>
</dbReference>
<dbReference type="PANTHER" id="PTHR23277:SF106">
    <property type="entry name" value="NECTIN-1 ISOFORM X1-RELATED"/>
    <property type="match status" value="1"/>
</dbReference>
<name>A0A8C4IS52_DICLA</name>
<evidence type="ECO:0000256" key="9">
    <source>
        <dbReference type="ARBA" id="ARBA00023157"/>
    </source>
</evidence>
<keyword evidence="3 11" id="KW-0812">Transmembrane</keyword>
<reference evidence="14" key="1">
    <citation type="submission" date="2025-08" db="UniProtKB">
        <authorList>
            <consortium name="Ensembl"/>
        </authorList>
    </citation>
    <scope>IDENTIFICATION</scope>
</reference>
<evidence type="ECO:0000256" key="8">
    <source>
        <dbReference type="ARBA" id="ARBA00023136"/>
    </source>
</evidence>
<keyword evidence="5" id="KW-0677">Repeat</keyword>
<sequence>MLSIYVCFYLCSCLLSCDFLTLTALRVTGGNMAVIQGGNVVLPCKLTDTTEDLNQISWQRKTKAKPLNENFFTIVQQGGPKFVNGHDLRFKFVGSMSDLNGSLQLSNVTLFDEGIYTCIFTLFPSGNHITEIPLNILVPPVSSLKDNHPALGKEEVSLGTCTAAASKPPAQVKWVIGPLEGKVNAITSSTKHDNDTTTTVSSLLGVPTREINQRLVHCVITSAALSKEETLPFTIQVYFAPMEVTIRERTKDTFECVTEANPNADITWSRYSNNSWPQSAVRMEDATLQFLSMTSNLNGLYQCEASNTYGSKRGQLYVHVTSGEIRFNLAVSFCPLCFLHLFLFYVFGFGPVFLFFIFYFNFLNFYKK</sequence>
<organism evidence="14 15">
    <name type="scientific">Dicentrarchus labrax</name>
    <name type="common">European seabass</name>
    <name type="synonym">Morone labrax</name>
    <dbReference type="NCBI Taxonomy" id="13489"/>
    <lineage>
        <taxon>Eukaryota</taxon>
        <taxon>Metazoa</taxon>
        <taxon>Chordata</taxon>
        <taxon>Craniata</taxon>
        <taxon>Vertebrata</taxon>
        <taxon>Euteleostomi</taxon>
        <taxon>Actinopterygii</taxon>
        <taxon>Neopterygii</taxon>
        <taxon>Teleostei</taxon>
        <taxon>Neoteleostei</taxon>
        <taxon>Acanthomorphata</taxon>
        <taxon>Eupercaria</taxon>
        <taxon>Moronidae</taxon>
        <taxon>Dicentrarchus</taxon>
    </lineage>
</organism>
<dbReference type="InterPro" id="IPR013162">
    <property type="entry name" value="CD80_C2-set"/>
</dbReference>
<dbReference type="InterPro" id="IPR013106">
    <property type="entry name" value="Ig_V-set"/>
</dbReference>
<dbReference type="InterPro" id="IPR036179">
    <property type="entry name" value="Ig-like_dom_sf"/>
</dbReference>
<evidence type="ECO:0000313" key="14">
    <source>
        <dbReference type="Ensembl" id="ENSDLAP00005061033.2"/>
    </source>
</evidence>
<dbReference type="GeneTree" id="ENSGT00940000164822"/>
<protein>
    <recommendedName>
        <fullName evidence="13">Ig-like domain-containing protein</fullName>
    </recommendedName>
</protein>
<feature type="domain" description="Ig-like" evidence="13">
    <location>
        <begin position="232"/>
        <end position="321"/>
    </location>
</feature>
<accession>A0A8C4IS52</accession>
<evidence type="ECO:0000256" key="3">
    <source>
        <dbReference type="ARBA" id="ARBA00022692"/>
    </source>
</evidence>
<dbReference type="SMART" id="SM00406">
    <property type="entry name" value="IGv"/>
    <property type="match status" value="1"/>
</dbReference>
<dbReference type="SUPFAM" id="SSF48726">
    <property type="entry name" value="Immunoglobulin"/>
    <property type="match status" value="3"/>
</dbReference>
<evidence type="ECO:0000256" key="5">
    <source>
        <dbReference type="ARBA" id="ARBA00022737"/>
    </source>
</evidence>
<dbReference type="SMART" id="SM00409">
    <property type="entry name" value="IG"/>
    <property type="match status" value="2"/>
</dbReference>
<evidence type="ECO:0000256" key="4">
    <source>
        <dbReference type="ARBA" id="ARBA00022729"/>
    </source>
</evidence>
<dbReference type="Ensembl" id="ENSDLAT00005064628.2">
    <property type="protein sequence ID" value="ENSDLAP00005061033.2"/>
    <property type="gene ID" value="ENSDLAG00005025580.2"/>
</dbReference>
<feature type="signal peptide" evidence="12">
    <location>
        <begin position="1"/>
        <end position="24"/>
    </location>
</feature>
<proteinExistence type="inferred from homology"/>
<keyword evidence="15" id="KW-1185">Reference proteome</keyword>
<evidence type="ECO:0000256" key="1">
    <source>
        <dbReference type="ARBA" id="ARBA00004167"/>
    </source>
</evidence>
<evidence type="ECO:0000313" key="15">
    <source>
        <dbReference type="Proteomes" id="UP000694389"/>
    </source>
</evidence>
<keyword evidence="7 11" id="KW-1133">Transmembrane helix</keyword>
<dbReference type="Proteomes" id="UP000694389">
    <property type="component" value="Unassembled WGS sequence"/>
</dbReference>
<evidence type="ECO:0000256" key="2">
    <source>
        <dbReference type="ARBA" id="ARBA00007810"/>
    </source>
</evidence>
<comment type="subcellular location">
    <subcellularLocation>
        <location evidence="1">Membrane</location>
        <topology evidence="1">Single-pass membrane protein</topology>
    </subcellularLocation>
</comment>
<dbReference type="GO" id="GO:0007156">
    <property type="term" value="P:homophilic cell adhesion via plasma membrane adhesion molecules"/>
    <property type="evidence" value="ECO:0007669"/>
    <property type="project" value="TreeGrafter"/>
</dbReference>
<dbReference type="InterPro" id="IPR051427">
    <property type="entry name" value="Nectin/Nectin-like"/>
</dbReference>
<dbReference type="InterPro" id="IPR003599">
    <property type="entry name" value="Ig_sub"/>
</dbReference>
<dbReference type="Pfam" id="PF08205">
    <property type="entry name" value="C2-set_2"/>
    <property type="match status" value="1"/>
</dbReference>
<evidence type="ECO:0000256" key="12">
    <source>
        <dbReference type="SAM" id="SignalP"/>
    </source>
</evidence>
<dbReference type="Pfam" id="PF07686">
    <property type="entry name" value="V-set"/>
    <property type="match status" value="1"/>
</dbReference>
<keyword evidence="9" id="KW-1015">Disulfide bond</keyword>
<dbReference type="SMART" id="SM00408">
    <property type="entry name" value="IGc2"/>
    <property type="match status" value="2"/>
</dbReference>
<evidence type="ECO:0000256" key="10">
    <source>
        <dbReference type="ARBA" id="ARBA00023180"/>
    </source>
</evidence>
<keyword evidence="4 12" id="KW-0732">Signal</keyword>
<dbReference type="AlphaFoldDB" id="A0A8C4IS52"/>
<dbReference type="PROSITE" id="PS50835">
    <property type="entry name" value="IG_LIKE"/>
    <property type="match status" value="3"/>
</dbReference>
<feature type="domain" description="Ig-like" evidence="13">
    <location>
        <begin position="139"/>
        <end position="230"/>
    </location>
</feature>
<feature type="domain" description="Ig-like" evidence="13">
    <location>
        <begin position="23"/>
        <end position="135"/>
    </location>
</feature>
<comment type="similarity">
    <text evidence="2">Belongs to the nectin family.</text>
</comment>
<keyword evidence="8 11" id="KW-0472">Membrane</keyword>
<evidence type="ECO:0000259" key="13">
    <source>
        <dbReference type="PROSITE" id="PS50835"/>
    </source>
</evidence>
<dbReference type="InterPro" id="IPR013783">
    <property type="entry name" value="Ig-like_fold"/>
</dbReference>
<feature type="transmembrane region" description="Helical" evidence="11">
    <location>
        <begin position="338"/>
        <end position="362"/>
    </location>
</feature>
<reference evidence="14" key="2">
    <citation type="submission" date="2025-09" db="UniProtKB">
        <authorList>
            <consortium name="Ensembl"/>
        </authorList>
    </citation>
    <scope>IDENTIFICATION</scope>
</reference>
<dbReference type="InterPro" id="IPR007110">
    <property type="entry name" value="Ig-like_dom"/>
</dbReference>
<evidence type="ECO:0000256" key="11">
    <source>
        <dbReference type="SAM" id="Phobius"/>
    </source>
</evidence>
<dbReference type="Gene3D" id="2.60.40.10">
    <property type="entry name" value="Immunoglobulins"/>
    <property type="match status" value="3"/>
</dbReference>
<evidence type="ECO:0000256" key="6">
    <source>
        <dbReference type="ARBA" id="ARBA00022889"/>
    </source>
</evidence>
<dbReference type="Pfam" id="PF13927">
    <property type="entry name" value="Ig_3"/>
    <property type="match status" value="1"/>
</dbReference>
<keyword evidence="10" id="KW-0325">Glycoprotein</keyword>
<dbReference type="GO" id="GO:0005912">
    <property type="term" value="C:adherens junction"/>
    <property type="evidence" value="ECO:0007669"/>
    <property type="project" value="TreeGrafter"/>
</dbReference>
<evidence type="ECO:0000256" key="7">
    <source>
        <dbReference type="ARBA" id="ARBA00022989"/>
    </source>
</evidence>
<keyword evidence="6" id="KW-0130">Cell adhesion</keyword>
<dbReference type="PANTHER" id="PTHR23277">
    <property type="entry name" value="NECTIN-RELATED"/>
    <property type="match status" value="1"/>
</dbReference>